<evidence type="ECO:0000313" key="2">
    <source>
        <dbReference type="EMBL" id="MBX7483148.1"/>
    </source>
</evidence>
<protein>
    <submittedName>
        <fullName evidence="2">Ribbon-helix-helix domain-containing protein</fullName>
    </submittedName>
</protein>
<accession>A0ABS7JBT7</accession>
<name>A0ABS7JBT7_9SPHN</name>
<proteinExistence type="predicted"/>
<keyword evidence="3" id="KW-1185">Reference proteome</keyword>
<dbReference type="RefSeq" id="WP_221558399.1">
    <property type="nucleotide sequence ID" value="NZ_JAIGNO010000006.1"/>
</dbReference>
<evidence type="ECO:0000313" key="3">
    <source>
        <dbReference type="Proteomes" id="UP000755104"/>
    </source>
</evidence>
<dbReference type="Proteomes" id="UP000755104">
    <property type="component" value="Unassembled WGS sequence"/>
</dbReference>
<feature type="domain" description="Ribbon-helix-helix protein CopG" evidence="1">
    <location>
        <begin position="2"/>
        <end position="39"/>
    </location>
</feature>
<dbReference type="InterPro" id="IPR013321">
    <property type="entry name" value="Arc_rbn_hlx_hlx"/>
</dbReference>
<evidence type="ECO:0000259" key="1">
    <source>
        <dbReference type="Pfam" id="PF01402"/>
    </source>
</evidence>
<dbReference type="InterPro" id="IPR010985">
    <property type="entry name" value="Ribbon_hlx_hlx"/>
</dbReference>
<dbReference type="EMBL" id="JAIGNO010000006">
    <property type="protein sequence ID" value="MBX7483148.1"/>
    <property type="molecule type" value="Genomic_DNA"/>
</dbReference>
<reference evidence="2 3" key="1">
    <citation type="submission" date="2021-08" db="EMBL/GenBank/DDBJ databases">
        <title>Comparative Genomics Analysis of the Genus Qipengyuania Reveals Extensive Genetic Diversity and Metabolic Versatility, Including the Description of Fifteen Novel Species.</title>
        <authorList>
            <person name="Liu Y."/>
        </authorList>
    </citation>
    <scope>NUCLEOTIDE SEQUENCE [LARGE SCALE GENOMIC DNA]</scope>
    <source>
        <strain evidence="2 3">6D47A</strain>
    </source>
</reference>
<dbReference type="Pfam" id="PF01402">
    <property type="entry name" value="RHH_1"/>
    <property type="match status" value="1"/>
</dbReference>
<comment type="caution">
    <text evidence="2">The sequence shown here is derived from an EMBL/GenBank/DDBJ whole genome shotgun (WGS) entry which is preliminary data.</text>
</comment>
<dbReference type="SUPFAM" id="SSF47598">
    <property type="entry name" value="Ribbon-helix-helix"/>
    <property type="match status" value="1"/>
</dbReference>
<dbReference type="Gene3D" id="1.10.1220.10">
    <property type="entry name" value="Met repressor-like"/>
    <property type="match status" value="1"/>
</dbReference>
<dbReference type="InterPro" id="IPR002145">
    <property type="entry name" value="CopG"/>
</dbReference>
<gene>
    <name evidence="2" type="ORF">K3174_11455</name>
</gene>
<sequence>MKRILADLPDDDIKWLDRVAEEQGKSRAAILREAVSAYRGETTRDGIEKFFGIWTAQDDPDEVARP</sequence>
<organism evidence="2 3">
    <name type="scientific">Qipengyuania qiaonensis</name>
    <dbReference type="NCBI Taxonomy" id="2867240"/>
    <lineage>
        <taxon>Bacteria</taxon>
        <taxon>Pseudomonadati</taxon>
        <taxon>Pseudomonadota</taxon>
        <taxon>Alphaproteobacteria</taxon>
        <taxon>Sphingomonadales</taxon>
        <taxon>Erythrobacteraceae</taxon>
        <taxon>Qipengyuania</taxon>
    </lineage>
</organism>